<feature type="active site" description="Tele-AMP-histidine intermediate" evidence="1">
    <location>
        <position position="102"/>
    </location>
</feature>
<protein>
    <submittedName>
        <fullName evidence="5">HIT-like protein</fullName>
    </submittedName>
</protein>
<proteinExistence type="predicted"/>
<feature type="domain" description="HIT" evidence="4">
    <location>
        <begin position="8"/>
        <end position="109"/>
    </location>
</feature>
<sequence>MSNNLHAVHLSFFKYDVTPQVIYQSEHTFSIVNLKPITPHHILVIPKRHCKQLCELNSIEVTDFYNSVHLLYRFIRHLTDANGVNLAIQDGELSGQSVPHVHAHIIPRY</sequence>
<evidence type="ECO:0000259" key="4">
    <source>
        <dbReference type="PROSITE" id="PS51084"/>
    </source>
</evidence>
<evidence type="ECO:0000313" key="6">
    <source>
        <dbReference type="Proteomes" id="UP000092321"/>
    </source>
</evidence>
<comment type="caution">
    <text evidence="5">The sequence shown here is derived from an EMBL/GenBank/DDBJ whole genome shotgun (WGS) entry which is preliminary data.</text>
</comment>
<feature type="short sequence motif" description="Histidine triad motif" evidence="2 3">
    <location>
        <begin position="100"/>
        <end position="104"/>
    </location>
</feature>
<evidence type="ECO:0000256" key="1">
    <source>
        <dbReference type="PIRSR" id="PIRSR601310-1"/>
    </source>
</evidence>
<dbReference type="InterPro" id="IPR011146">
    <property type="entry name" value="HIT-like"/>
</dbReference>
<dbReference type="InterPro" id="IPR001310">
    <property type="entry name" value="Histidine_triad_HIT"/>
</dbReference>
<evidence type="ECO:0000256" key="3">
    <source>
        <dbReference type="PROSITE-ProRule" id="PRU00464"/>
    </source>
</evidence>
<dbReference type="OrthoDB" id="3971223at2759"/>
<dbReference type="PROSITE" id="PS51084">
    <property type="entry name" value="HIT_2"/>
    <property type="match status" value="1"/>
</dbReference>
<name>A0A1B7TEE3_9ASCO</name>
<dbReference type="Proteomes" id="UP000092321">
    <property type="component" value="Unassembled WGS sequence"/>
</dbReference>
<gene>
    <name evidence="5" type="ORF">HANVADRAFT_23980</name>
</gene>
<organism evidence="5 6">
    <name type="scientific">Hanseniaspora valbyensis NRRL Y-1626</name>
    <dbReference type="NCBI Taxonomy" id="766949"/>
    <lineage>
        <taxon>Eukaryota</taxon>
        <taxon>Fungi</taxon>
        <taxon>Dikarya</taxon>
        <taxon>Ascomycota</taxon>
        <taxon>Saccharomycotina</taxon>
        <taxon>Saccharomycetes</taxon>
        <taxon>Saccharomycodales</taxon>
        <taxon>Saccharomycodaceae</taxon>
        <taxon>Hanseniaspora</taxon>
    </lineage>
</organism>
<dbReference type="InterPro" id="IPR036265">
    <property type="entry name" value="HIT-like_sf"/>
</dbReference>
<dbReference type="Gene3D" id="3.30.428.10">
    <property type="entry name" value="HIT-like"/>
    <property type="match status" value="1"/>
</dbReference>
<dbReference type="SUPFAM" id="SSF54197">
    <property type="entry name" value="HIT-like"/>
    <property type="match status" value="1"/>
</dbReference>
<dbReference type="PANTHER" id="PTHR46243">
    <property type="entry name" value="BIS(5'-ADENOSYL)-TRIPHOSPHATASE"/>
    <property type="match status" value="1"/>
</dbReference>
<dbReference type="AlphaFoldDB" id="A0A1B7TEE3"/>
<reference evidence="6" key="1">
    <citation type="journal article" date="2016" name="Proc. Natl. Acad. Sci. U.S.A.">
        <title>Comparative genomics of biotechnologically important yeasts.</title>
        <authorList>
            <person name="Riley R."/>
            <person name="Haridas S."/>
            <person name="Wolfe K.H."/>
            <person name="Lopes M.R."/>
            <person name="Hittinger C.T."/>
            <person name="Goeker M."/>
            <person name="Salamov A.A."/>
            <person name="Wisecaver J.H."/>
            <person name="Long T.M."/>
            <person name="Calvey C.H."/>
            <person name="Aerts A.L."/>
            <person name="Barry K.W."/>
            <person name="Choi C."/>
            <person name="Clum A."/>
            <person name="Coughlan A.Y."/>
            <person name="Deshpande S."/>
            <person name="Douglass A.P."/>
            <person name="Hanson S.J."/>
            <person name="Klenk H.-P."/>
            <person name="LaButti K.M."/>
            <person name="Lapidus A."/>
            <person name="Lindquist E.A."/>
            <person name="Lipzen A.M."/>
            <person name="Meier-Kolthoff J.P."/>
            <person name="Ohm R.A."/>
            <person name="Otillar R.P."/>
            <person name="Pangilinan J.L."/>
            <person name="Peng Y."/>
            <person name="Rokas A."/>
            <person name="Rosa C.A."/>
            <person name="Scheuner C."/>
            <person name="Sibirny A.A."/>
            <person name="Slot J.C."/>
            <person name="Stielow J.B."/>
            <person name="Sun H."/>
            <person name="Kurtzman C.P."/>
            <person name="Blackwell M."/>
            <person name="Grigoriev I.V."/>
            <person name="Jeffries T.W."/>
        </authorList>
    </citation>
    <scope>NUCLEOTIDE SEQUENCE [LARGE SCALE GENOMIC DNA]</scope>
    <source>
        <strain evidence="6">NRRL Y-1626</strain>
    </source>
</reference>
<evidence type="ECO:0000313" key="5">
    <source>
        <dbReference type="EMBL" id="OBA27080.1"/>
    </source>
</evidence>
<dbReference type="PRINTS" id="PR00332">
    <property type="entry name" value="HISTRIAD"/>
</dbReference>
<dbReference type="InterPro" id="IPR051884">
    <property type="entry name" value="Bis(5'-adenosyl)-TPase_reg"/>
</dbReference>
<dbReference type="GO" id="GO:0003824">
    <property type="term" value="F:catalytic activity"/>
    <property type="evidence" value="ECO:0007669"/>
    <property type="project" value="InterPro"/>
</dbReference>
<dbReference type="PANTHER" id="PTHR46243:SF1">
    <property type="entry name" value="BIS(5'-ADENOSYL)-TRIPHOSPHATASE"/>
    <property type="match status" value="1"/>
</dbReference>
<keyword evidence="6" id="KW-1185">Reference proteome</keyword>
<dbReference type="Pfam" id="PF01230">
    <property type="entry name" value="HIT"/>
    <property type="match status" value="1"/>
</dbReference>
<accession>A0A1B7TEE3</accession>
<dbReference type="EMBL" id="LXPE01000011">
    <property type="protein sequence ID" value="OBA27080.1"/>
    <property type="molecule type" value="Genomic_DNA"/>
</dbReference>
<evidence type="ECO:0000256" key="2">
    <source>
        <dbReference type="PIRSR" id="PIRSR601310-3"/>
    </source>
</evidence>
<feature type="non-terminal residue" evidence="5">
    <location>
        <position position="109"/>
    </location>
</feature>